<dbReference type="Pfam" id="PF00593">
    <property type="entry name" value="TonB_dep_Rec_b-barrel"/>
    <property type="match status" value="1"/>
</dbReference>
<keyword evidence="4" id="KW-0410">Iron transport</keyword>
<evidence type="ECO:0000256" key="11">
    <source>
        <dbReference type="PROSITE-ProRule" id="PRU01360"/>
    </source>
</evidence>
<evidence type="ECO:0000256" key="13">
    <source>
        <dbReference type="SAM" id="SignalP"/>
    </source>
</evidence>
<evidence type="ECO:0000256" key="4">
    <source>
        <dbReference type="ARBA" id="ARBA00022496"/>
    </source>
</evidence>
<evidence type="ECO:0000313" key="16">
    <source>
        <dbReference type="EMBL" id="TQV73440.1"/>
    </source>
</evidence>
<dbReference type="PANTHER" id="PTHR32552:SF81">
    <property type="entry name" value="TONB-DEPENDENT OUTER MEMBRANE RECEPTOR"/>
    <property type="match status" value="1"/>
</dbReference>
<evidence type="ECO:0000256" key="10">
    <source>
        <dbReference type="ARBA" id="ARBA00023237"/>
    </source>
</evidence>
<keyword evidence="2 11" id="KW-0813">Transport</keyword>
<dbReference type="InterPro" id="IPR036942">
    <property type="entry name" value="Beta-barrel_TonB_sf"/>
</dbReference>
<comment type="caution">
    <text evidence="16">The sequence shown here is derived from an EMBL/GenBank/DDBJ whole genome shotgun (WGS) entry which is preliminary data.</text>
</comment>
<organism evidence="16 17">
    <name type="scientific">Exilibacterium tricleocarpae</name>
    <dbReference type="NCBI Taxonomy" id="2591008"/>
    <lineage>
        <taxon>Bacteria</taxon>
        <taxon>Pseudomonadati</taxon>
        <taxon>Pseudomonadota</taxon>
        <taxon>Gammaproteobacteria</taxon>
        <taxon>Cellvibrionales</taxon>
        <taxon>Cellvibrionaceae</taxon>
        <taxon>Exilibacterium</taxon>
    </lineage>
</organism>
<evidence type="ECO:0000256" key="8">
    <source>
        <dbReference type="ARBA" id="ARBA00023077"/>
    </source>
</evidence>
<keyword evidence="6" id="KW-0408">Iron</keyword>
<name>A0A545T898_9GAMM</name>
<evidence type="ECO:0000256" key="7">
    <source>
        <dbReference type="ARBA" id="ARBA00023065"/>
    </source>
</evidence>
<keyword evidence="3 11" id="KW-1134">Transmembrane beta strand</keyword>
<comment type="similarity">
    <text evidence="11 12">Belongs to the TonB-dependent receptor family.</text>
</comment>
<evidence type="ECO:0000256" key="9">
    <source>
        <dbReference type="ARBA" id="ARBA00023136"/>
    </source>
</evidence>
<dbReference type="Gene3D" id="2.40.170.20">
    <property type="entry name" value="TonB-dependent receptor, beta-barrel domain"/>
    <property type="match status" value="2"/>
</dbReference>
<proteinExistence type="inferred from homology"/>
<dbReference type="SUPFAM" id="SSF56935">
    <property type="entry name" value="Porins"/>
    <property type="match status" value="1"/>
</dbReference>
<dbReference type="InterPro" id="IPR039426">
    <property type="entry name" value="TonB-dep_rcpt-like"/>
</dbReference>
<feature type="signal peptide" evidence="13">
    <location>
        <begin position="1"/>
        <end position="30"/>
    </location>
</feature>
<dbReference type="AlphaFoldDB" id="A0A545T898"/>
<evidence type="ECO:0000256" key="3">
    <source>
        <dbReference type="ARBA" id="ARBA00022452"/>
    </source>
</evidence>
<dbReference type="Proteomes" id="UP000319732">
    <property type="component" value="Unassembled WGS sequence"/>
</dbReference>
<gene>
    <name evidence="16" type="ORF">FKG94_17200</name>
</gene>
<evidence type="ECO:0000256" key="1">
    <source>
        <dbReference type="ARBA" id="ARBA00004571"/>
    </source>
</evidence>
<keyword evidence="13" id="KW-0732">Signal</keyword>
<dbReference type="OrthoDB" id="7051185at2"/>
<keyword evidence="7" id="KW-0406">Ion transport</keyword>
<evidence type="ECO:0000256" key="12">
    <source>
        <dbReference type="RuleBase" id="RU003357"/>
    </source>
</evidence>
<dbReference type="PANTHER" id="PTHR32552">
    <property type="entry name" value="FERRICHROME IRON RECEPTOR-RELATED"/>
    <property type="match status" value="1"/>
</dbReference>
<dbReference type="RefSeq" id="WP_142905569.1">
    <property type="nucleotide sequence ID" value="NZ_ML660097.1"/>
</dbReference>
<keyword evidence="9 11" id="KW-0472">Membrane</keyword>
<dbReference type="Pfam" id="PF07715">
    <property type="entry name" value="Plug"/>
    <property type="match status" value="1"/>
</dbReference>
<evidence type="ECO:0000259" key="14">
    <source>
        <dbReference type="Pfam" id="PF00593"/>
    </source>
</evidence>
<keyword evidence="10 11" id="KW-0998">Cell outer membrane</keyword>
<sequence length="858" mass="91874">MLKRNDCTVKPLAAVVVANVVATASLSTLAQEQPLLEEIIVTAQKRSESLQDVPISVAAVSGERLRDAGLQRFEDVSAYVPNFSVQKDPIGDRINIRGIQSGNQAGFEQSVATFVDGVYRGRGVQARFAFLDIEMLEVLRGPQGTLFGKNTIGGALNIRSGKPTDEFESEVSLAYNPEFKETEIQAYVSGPLSNTLSGRLAIMSRQMDEGWVDNRGYGEDVPDSDELAYRISLEWAPTDTTLVEFKYEDGDWDVVGQPLIILEAGTLAAFGFSGGRDFNTVMTNDRSVTAALTGIPEPAWGDDGPIDFGSANLFEGDSSELALTVNHTFDNLGTLTAILAQSEYDFTRALDSDFGPLPISRFDDSEDFEQTSFELRFASETGTALEYIGGIYYHESSMTVDGLSYLNNGAINAILNVSCAAGGGVQVAALSDPFASLIATVNANAMLPTPTTAATANSCGQAALLAGLPSVPGGNRYSVLDQDTDTWAVFGQATFSVTDTVRATLGVRYTEEEKEADKSANAADYAGGNTAPTANPAVVLVTSIIGEFTPHDIRGLSRDEESFTWSANLQWDLSPEIMLYGTASTGFKAGGFNSFYFGEPNGAGFDPDDAEFEEEEALTFELGAKMSLAQGAAELSVAAFRTEYDDLQAAVFTGGTTFTVENAAEAVTQGIEIDGRWQLTQNVLLQGSFGWIDFEFDSFTSQACTNLQFQTFREGIWAGGANPLAALLNNGDCSDAGVNDLAGSVSENTPEFQASLAATLTQSIGTYQLLATLGLNYSDEQFRAGDIDPITLDESFVKVDATFTLGPESGAWDISLIGKNLSDETTINYANDTPLFPGTFQAALEQPRSIAVRARLFF</sequence>
<reference evidence="16 17" key="1">
    <citation type="submission" date="2019-06" db="EMBL/GenBank/DDBJ databases">
        <title>Whole genome sequence for Cellvibrionaceae sp. R142.</title>
        <authorList>
            <person name="Wang G."/>
        </authorList>
    </citation>
    <scope>NUCLEOTIDE SEQUENCE [LARGE SCALE GENOMIC DNA]</scope>
    <source>
        <strain evidence="16 17">R142</strain>
    </source>
</reference>
<keyword evidence="17" id="KW-1185">Reference proteome</keyword>
<dbReference type="InterPro" id="IPR000531">
    <property type="entry name" value="Beta-barrel_TonB"/>
</dbReference>
<evidence type="ECO:0000313" key="17">
    <source>
        <dbReference type="Proteomes" id="UP000319732"/>
    </source>
</evidence>
<dbReference type="GO" id="GO:0009279">
    <property type="term" value="C:cell outer membrane"/>
    <property type="evidence" value="ECO:0007669"/>
    <property type="project" value="UniProtKB-SubCell"/>
</dbReference>
<dbReference type="EMBL" id="VHSG01000018">
    <property type="protein sequence ID" value="TQV73440.1"/>
    <property type="molecule type" value="Genomic_DNA"/>
</dbReference>
<feature type="domain" description="TonB-dependent receptor-like beta-barrel" evidence="14">
    <location>
        <begin position="272"/>
        <end position="820"/>
    </location>
</feature>
<accession>A0A545T898</accession>
<dbReference type="GO" id="GO:0006826">
    <property type="term" value="P:iron ion transport"/>
    <property type="evidence" value="ECO:0007669"/>
    <property type="project" value="UniProtKB-KW"/>
</dbReference>
<evidence type="ECO:0000256" key="2">
    <source>
        <dbReference type="ARBA" id="ARBA00022448"/>
    </source>
</evidence>
<keyword evidence="16" id="KW-0675">Receptor</keyword>
<keyword evidence="8 12" id="KW-0798">TonB box</keyword>
<evidence type="ECO:0000256" key="6">
    <source>
        <dbReference type="ARBA" id="ARBA00023004"/>
    </source>
</evidence>
<evidence type="ECO:0000256" key="5">
    <source>
        <dbReference type="ARBA" id="ARBA00022692"/>
    </source>
</evidence>
<keyword evidence="5 11" id="KW-0812">Transmembrane</keyword>
<feature type="chain" id="PRO_5021721335" evidence="13">
    <location>
        <begin position="31"/>
        <end position="858"/>
    </location>
</feature>
<comment type="subcellular location">
    <subcellularLocation>
        <location evidence="1 11">Cell outer membrane</location>
        <topology evidence="1 11">Multi-pass membrane protein</topology>
    </subcellularLocation>
</comment>
<protein>
    <submittedName>
        <fullName evidence="16">TonB-dependent receptor</fullName>
    </submittedName>
</protein>
<dbReference type="PROSITE" id="PS52016">
    <property type="entry name" value="TONB_DEPENDENT_REC_3"/>
    <property type="match status" value="1"/>
</dbReference>
<feature type="domain" description="TonB-dependent receptor plug" evidence="15">
    <location>
        <begin position="50"/>
        <end position="155"/>
    </location>
</feature>
<evidence type="ECO:0000259" key="15">
    <source>
        <dbReference type="Pfam" id="PF07715"/>
    </source>
</evidence>
<dbReference type="InterPro" id="IPR012910">
    <property type="entry name" value="Plug_dom"/>
</dbReference>